<feature type="coiled-coil region" evidence="2">
    <location>
        <begin position="173"/>
        <end position="200"/>
    </location>
</feature>
<dbReference type="Pfam" id="PF01844">
    <property type="entry name" value="HNH"/>
    <property type="match status" value="1"/>
</dbReference>
<evidence type="ECO:0000313" key="5">
    <source>
        <dbReference type="Proteomes" id="UP000515743"/>
    </source>
</evidence>
<organism evidence="4 5">
    <name type="scientific">Corynebacterium incognita</name>
    <dbReference type="NCBI Taxonomy" id="2754725"/>
    <lineage>
        <taxon>Bacteria</taxon>
        <taxon>Bacillati</taxon>
        <taxon>Actinomycetota</taxon>
        <taxon>Actinomycetes</taxon>
        <taxon>Mycobacteriales</taxon>
        <taxon>Corynebacteriaceae</taxon>
        <taxon>Corynebacterium</taxon>
    </lineage>
</organism>
<comment type="similarity">
    <text evidence="1">Belongs to the Rv1128c/1148c/1588c/1702c/1945/3466 family.</text>
</comment>
<keyword evidence="4" id="KW-0540">Nuclease</keyword>
<dbReference type="CDD" id="cd00085">
    <property type="entry name" value="HNHc"/>
    <property type="match status" value="1"/>
</dbReference>
<reference evidence="4 5" key="1">
    <citation type="submission" date="2020-07" db="EMBL/GenBank/DDBJ databases">
        <title>Complete genome and description of Corynebacterium incognita strain Marseille-Q3630 sp. nov.</title>
        <authorList>
            <person name="Boxberger M."/>
        </authorList>
    </citation>
    <scope>NUCLEOTIDE SEQUENCE [LARGE SCALE GENOMIC DNA]</scope>
    <source>
        <strain evidence="4 5">Marseille-Q3630</strain>
    </source>
</reference>
<dbReference type="RefSeq" id="WP_185176685.1">
    <property type="nucleotide sequence ID" value="NZ_CP059404.1"/>
</dbReference>
<dbReference type="InterPro" id="IPR003870">
    <property type="entry name" value="DUF222"/>
</dbReference>
<dbReference type="SMART" id="SM00507">
    <property type="entry name" value="HNHc"/>
    <property type="match status" value="1"/>
</dbReference>
<dbReference type="InterPro" id="IPR002711">
    <property type="entry name" value="HNH"/>
</dbReference>
<evidence type="ECO:0000256" key="2">
    <source>
        <dbReference type="SAM" id="Coils"/>
    </source>
</evidence>
<dbReference type="EMBL" id="CP059404">
    <property type="protein sequence ID" value="QNE90312.1"/>
    <property type="molecule type" value="Genomic_DNA"/>
</dbReference>
<evidence type="ECO:0000313" key="4">
    <source>
        <dbReference type="EMBL" id="QNE90312.1"/>
    </source>
</evidence>
<dbReference type="InterPro" id="IPR003615">
    <property type="entry name" value="HNH_nuc"/>
</dbReference>
<evidence type="ECO:0000256" key="1">
    <source>
        <dbReference type="ARBA" id="ARBA00023450"/>
    </source>
</evidence>
<dbReference type="AlphaFoldDB" id="A0A7G7CRU6"/>
<keyword evidence="5" id="KW-1185">Reference proteome</keyword>
<gene>
    <name evidence="4" type="ORF">H0194_04880</name>
</gene>
<evidence type="ECO:0000259" key="3">
    <source>
        <dbReference type="SMART" id="SM00507"/>
    </source>
</evidence>
<protein>
    <submittedName>
        <fullName evidence="4">HNH endonuclease</fullName>
    </submittedName>
</protein>
<dbReference type="Pfam" id="PF02720">
    <property type="entry name" value="DUF222"/>
    <property type="match status" value="1"/>
</dbReference>
<accession>A0A7G7CRU6</accession>
<name>A0A7G7CRU6_9CORY</name>
<dbReference type="KEGG" id="cik:H0194_04880"/>
<dbReference type="GO" id="GO:0003676">
    <property type="term" value="F:nucleic acid binding"/>
    <property type="evidence" value="ECO:0007669"/>
    <property type="project" value="InterPro"/>
</dbReference>
<dbReference type="Gene3D" id="1.10.30.50">
    <property type="match status" value="1"/>
</dbReference>
<keyword evidence="2" id="KW-0175">Coiled coil</keyword>
<feature type="domain" description="HNH nuclease" evidence="3">
    <location>
        <begin position="394"/>
        <end position="446"/>
    </location>
</feature>
<dbReference type="Proteomes" id="UP000515743">
    <property type="component" value="Chromosome"/>
</dbReference>
<keyword evidence="4" id="KW-0378">Hydrolase</keyword>
<proteinExistence type="inferred from homology"/>
<dbReference type="GO" id="GO:0004519">
    <property type="term" value="F:endonuclease activity"/>
    <property type="evidence" value="ECO:0007669"/>
    <property type="project" value="UniProtKB-KW"/>
</dbReference>
<dbReference type="GO" id="GO:0008270">
    <property type="term" value="F:zinc ion binding"/>
    <property type="evidence" value="ECO:0007669"/>
    <property type="project" value="InterPro"/>
</dbReference>
<keyword evidence="4" id="KW-0255">Endonuclease</keyword>
<sequence>MFERVVFEWVFVMMIGVDGNRRKGAEVNVQNHIAVIAESMAALRGALDEPAISFDSLEAAMVALEEVWRSKIYMDARFAYLAEGAEAAGRAGTHHVGDYLTRTLGISAAEARTRIAAGKDLFAPIEPRKGEEKDFLHLVDSERGAAMDIARQREERRANEGKKHQESARELVIEVAADKLAAIDSELKRLNSTAATSREELYAEALNQARARDVDDLRRWVRERVRAANRTSRTVAGKRDRLAAHRKREVWLSRPDSDGGVRFGGYLPAGMAAHLAAALAAGRNAGSNVEGKPKDDKRTLRQRRADQLNAICMGYVHDPAKARAGRASLVITGTVNDFHGVGVDTQFMTNTGHELNALEVVQATSQGADYWLLCEEGSQRPLNLGRAQRGASFEQRLVLAAMELVCSCPGCDMPASECDAHHLRAFIQGGRTDIENLTLLCRRHHTDNNDARDGKNGLGYYARDAESGKVGWCPPHGPPRFNTTVARSRAPGVRLATRHGAHSAVPT</sequence>